<protein>
    <submittedName>
        <fullName evidence="1">Uncharacterized protein</fullName>
    </submittedName>
</protein>
<name>A0A4Y2SXX6_ARAVE</name>
<comment type="caution">
    <text evidence="1">The sequence shown here is derived from an EMBL/GenBank/DDBJ whole genome shotgun (WGS) entry which is preliminary data.</text>
</comment>
<reference evidence="1 2" key="1">
    <citation type="journal article" date="2019" name="Sci. Rep.">
        <title>Orb-weaving spider Araneus ventricosus genome elucidates the spidroin gene catalogue.</title>
        <authorList>
            <person name="Kono N."/>
            <person name="Nakamura H."/>
            <person name="Ohtoshi R."/>
            <person name="Moran D.A.P."/>
            <person name="Shinohara A."/>
            <person name="Yoshida Y."/>
            <person name="Fujiwara M."/>
            <person name="Mori M."/>
            <person name="Tomita M."/>
            <person name="Arakawa K."/>
        </authorList>
    </citation>
    <scope>NUCLEOTIDE SEQUENCE [LARGE SCALE GENOMIC DNA]</scope>
</reference>
<dbReference type="Proteomes" id="UP000499080">
    <property type="component" value="Unassembled WGS sequence"/>
</dbReference>
<proteinExistence type="predicted"/>
<evidence type="ECO:0000313" key="1">
    <source>
        <dbReference type="EMBL" id="GBN93204.1"/>
    </source>
</evidence>
<gene>
    <name evidence="1" type="ORF">AVEN_69267_1</name>
</gene>
<organism evidence="1 2">
    <name type="scientific">Araneus ventricosus</name>
    <name type="common">Orbweaver spider</name>
    <name type="synonym">Epeira ventricosa</name>
    <dbReference type="NCBI Taxonomy" id="182803"/>
    <lineage>
        <taxon>Eukaryota</taxon>
        <taxon>Metazoa</taxon>
        <taxon>Ecdysozoa</taxon>
        <taxon>Arthropoda</taxon>
        <taxon>Chelicerata</taxon>
        <taxon>Arachnida</taxon>
        <taxon>Araneae</taxon>
        <taxon>Araneomorphae</taxon>
        <taxon>Entelegynae</taxon>
        <taxon>Araneoidea</taxon>
        <taxon>Araneidae</taxon>
        <taxon>Araneus</taxon>
    </lineage>
</organism>
<evidence type="ECO:0000313" key="2">
    <source>
        <dbReference type="Proteomes" id="UP000499080"/>
    </source>
</evidence>
<dbReference type="EMBL" id="BGPR01024835">
    <property type="protein sequence ID" value="GBN93204.1"/>
    <property type="molecule type" value="Genomic_DNA"/>
</dbReference>
<sequence length="88" mass="10511">MRTIEYSPNKILQCRKILRKENKVSLRMILSQYRLWNKRAPSSRPDSTRKYAGDQIIQRFGDQSRIRDLVHVKSALDNTPRFDVFMEV</sequence>
<dbReference type="AlphaFoldDB" id="A0A4Y2SXX6"/>
<accession>A0A4Y2SXX6</accession>
<keyword evidence="2" id="KW-1185">Reference proteome</keyword>